<dbReference type="Gene3D" id="2.60.40.3760">
    <property type="match status" value="7"/>
</dbReference>
<dbReference type="Pfam" id="PF08481">
    <property type="entry name" value="GBS_Bsp-like"/>
    <property type="match status" value="7"/>
</dbReference>
<protein>
    <submittedName>
        <fullName evidence="2">GBS Bsp-like repeat-containing protein</fullName>
    </submittedName>
</protein>
<evidence type="ECO:0000313" key="2">
    <source>
        <dbReference type="EMBL" id="MBJ8349496.1"/>
    </source>
</evidence>
<accession>A0A934P999</accession>
<dbReference type="AlphaFoldDB" id="A0A934P999"/>
<proteinExistence type="predicted"/>
<evidence type="ECO:0000313" key="3">
    <source>
        <dbReference type="Proteomes" id="UP000644875"/>
    </source>
</evidence>
<dbReference type="Gene3D" id="3.90.70.10">
    <property type="entry name" value="Cysteine proteinases"/>
    <property type="match status" value="1"/>
</dbReference>
<keyword evidence="3" id="KW-1185">Reference proteome</keyword>
<sequence length="984" mass="110614">MIMFAPSVMADDATGESNINTESPIELIDETLDNSQTVFDNNIKQEETVLEEVETNTHENDREESEESAINTNENPNSNSSSLDELHSISDVTEEALDKSDNQTIEEQVEHSTKGDGAFRSSNQSSEVNVITDVTIGSNGLRIQYQPQIPDNTLIKFAVWSDSKGQDDLVWYTAGTGGVSYADFSNHRSYGLYHIHTYSNTNGVIKGLNARTITIDFPKVDATIETLNDRQYKINVTNVSQQLTEIIIPIWSNQNGQDDLKWYKASKVSPSTYSLVLDLANHQFVTGHYSVHLYAHSQVTKSMIGIKTTEGFDYHPKTLYNAKIKIENYDKYKPTFDVVIDASESIKNVNQVRIAVWSDNKGQDDLKWYQPHLTNSKAKVSISILDHSNSSDNYNVHVYTTYNDNKTFGSNLGKLLIDKSKIKNDVDVKMTPNGLSLSLSSNIVSDLGKVFYAVWSDDKGQDDLKWYQANQSGNALASYTNHKGYGTYHIHTYYNNGRFQGLTGRQYTIEKPSVTTEIVKNADANYTVTVSEVPYYINQIIVPVWSANKGQDDLKWYKTTKLSDTKYQVIVSIKNHHFDSGHYNVHIYGKSQLEQNRLVGLADAKGFNAGDVRPSNPMVIVKNHKPNQASLDVVITIPDDSYDVTIFKVAAWSEKNQENIHWYVLRPTGANQVTIPVSGKYHHNVVGDYTVHTYLTLSNGKQIGYDLGKYHFEKGVNPSKASVNYLGTGVHQLKVDNLYSDGDVVYAVWSEKNGQNDLRWYSASKEYLQANGMFNVVNHSDTGTYHIHVYQKQNGKMYFVTATTQTVKRTDYNNMPYYLQWDSRWSGKYYGGQSLGVTGCVPTALSMVYSALSGKDIKPYNVADYLYNQTQEFNRKFAGTSALGILQANKAYGFKSAVLGSQKQLEDNLKTGHYVLAAVQNNKFVSNGSHELVLKGYQNGMTYVTDPWSRQNTGWYPTARLFAERSHAPEDVQGVGVPFIKITD</sequence>
<gene>
    <name evidence="2" type="ORF">JHK64_02465</name>
</gene>
<dbReference type="EMBL" id="JAENBP010000002">
    <property type="protein sequence ID" value="MBJ8349496.1"/>
    <property type="molecule type" value="Genomic_DNA"/>
</dbReference>
<feature type="region of interest" description="Disordered" evidence="1">
    <location>
        <begin position="51"/>
        <end position="125"/>
    </location>
</feature>
<name>A0A934P999_9STRE</name>
<feature type="compositionally biased region" description="Low complexity" evidence="1">
    <location>
        <begin position="68"/>
        <end position="82"/>
    </location>
</feature>
<dbReference type="Proteomes" id="UP000644875">
    <property type="component" value="Unassembled WGS sequence"/>
</dbReference>
<evidence type="ECO:0000256" key="1">
    <source>
        <dbReference type="SAM" id="MobiDB-lite"/>
    </source>
</evidence>
<dbReference type="InterPro" id="IPR013688">
    <property type="entry name" value="GBS_Bsp-like"/>
</dbReference>
<organism evidence="2 3">
    <name type="scientific">Streptococcus zalophi</name>
    <dbReference type="NCBI Taxonomy" id="640031"/>
    <lineage>
        <taxon>Bacteria</taxon>
        <taxon>Bacillati</taxon>
        <taxon>Bacillota</taxon>
        <taxon>Bacilli</taxon>
        <taxon>Lactobacillales</taxon>
        <taxon>Streptococcaceae</taxon>
        <taxon>Streptococcus</taxon>
    </lineage>
</organism>
<reference evidence="2 3" key="1">
    <citation type="journal article" date="2021" name="Int. J. Syst. Evol. Microbiol.">
        <title>Streptococcus vicugnae sp. nov., isolated from faeces of alpacas (Vicugna pacos) and cattle (Bos taurus), Streptococcus zalophi sp. nov., and Streptococcus pacificus sp. nov., isolated from respiratory tract of California sea lions (Zalophus californianus).</title>
        <authorList>
            <person name="Volokhov D.V."/>
            <person name="Zagorodnyaya T.A."/>
            <person name="Shen Z."/>
            <person name="Blom J."/>
            <person name="Furtak V.A."/>
            <person name="Eisenberg T."/>
            <person name="Fan P."/>
            <person name="Jeong K.C."/>
            <person name="Gao Y."/>
            <person name="Zhang S."/>
            <person name="Amselle M."/>
        </authorList>
    </citation>
    <scope>NUCLEOTIDE SEQUENCE [LARGE SCALE GENOMIC DNA]</scope>
    <source>
        <strain evidence="3">CSL7508-lung</strain>
    </source>
</reference>
<comment type="caution">
    <text evidence="2">The sequence shown here is derived from an EMBL/GenBank/DDBJ whole genome shotgun (WGS) entry which is preliminary data.</text>
</comment>